<dbReference type="AlphaFoldDB" id="A0A3B1AFE2"/>
<accession>A0A3B1AFE2</accession>
<dbReference type="InterPro" id="IPR025392">
    <property type="entry name" value="DUF4124"/>
</dbReference>
<feature type="region of interest" description="Disordered" evidence="1">
    <location>
        <begin position="39"/>
        <end position="113"/>
    </location>
</feature>
<dbReference type="Pfam" id="PF13511">
    <property type="entry name" value="DUF4124"/>
    <property type="match status" value="1"/>
</dbReference>
<evidence type="ECO:0000256" key="1">
    <source>
        <dbReference type="SAM" id="MobiDB-lite"/>
    </source>
</evidence>
<gene>
    <name evidence="3" type="ORF">MNBD_GAMMA21-349</name>
</gene>
<proteinExistence type="predicted"/>
<evidence type="ECO:0000313" key="3">
    <source>
        <dbReference type="EMBL" id="VAW91346.1"/>
    </source>
</evidence>
<feature type="domain" description="DUF4124" evidence="2">
    <location>
        <begin position="22"/>
        <end position="73"/>
    </location>
</feature>
<reference evidence="3" key="1">
    <citation type="submission" date="2018-06" db="EMBL/GenBank/DDBJ databases">
        <authorList>
            <person name="Zhirakovskaya E."/>
        </authorList>
    </citation>
    <scope>NUCLEOTIDE SEQUENCE</scope>
</reference>
<feature type="compositionally biased region" description="Basic and acidic residues" evidence="1">
    <location>
        <begin position="96"/>
        <end position="110"/>
    </location>
</feature>
<protein>
    <recommendedName>
        <fullName evidence="2">DUF4124 domain-containing protein</fullName>
    </recommendedName>
</protein>
<organism evidence="3">
    <name type="scientific">hydrothermal vent metagenome</name>
    <dbReference type="NCBI Taxonomy" id="652676"/>
    <lineage>
        <taxon>unclassified sequences</taxon>
        <taxon>metagenomes</taxon>
        <taxon>ecological metagenomes</taxon>
    </lineage>
</organism>
<dbReference type="EMBL" id="UOFR01000010">
    <property type="protein sequence ID" value="VAW91346.1"/>
    <property type="molecule type" value="Genomic_DNA"/>
</dbReference>
<feature type="compositionally biased region" description="Low complexity" evidence="1">
    <location>
        <begin position="66"/>
        <end position="83"/>
    </location>
</feature>
<feature type="compositionally biased region" description="Polar residues" evidence="1">
    <location>
        <begin position="39"/>
        <end position="48"/>
    </location>
</feature>
<evidence type="ECO:0000259" key="2">
    <source>
        <dbReference type="Pfam" id="PF13511"/>
    </source>
</evidence>
<sequence length="160" mass="17798">MDGHMKQILRLHLYLWLGLLGLALSPVTLAASYKWTDSQGNVHYSQHPPQGKSYEKIKTPRHRPAKSAAPKPAASSSANSSSDADGKEISATGGEEVLKKERASNAEIRKKNCKQSKHNLNAFSTFRRIKEPDGTVRNITDKERAARKKQAEEGIREFCD</sequence>
<name>A0A3B1AFE2_9ZZZZ</name>